<keyword evidence="14" id="KW-1185">Reference proteome</keyword>
<feature type="transmembrane region" description="Helical" evidence="11">
    <location>
        <begin position="235"/>
        <end position="260"/>
    </location>
</feature>
<keyword evidence="3 9" id="KW-0812">Transmembrane</keyword>
<evidence type="ECO:0000256" key="11">
    <source>
        <dbReference type="SAM" id="Phobius"/>
    </source>
</evidence>
<feature type="transmembrane region" description="Helical" evidence="11">
    <location>
        <begin position="357"/>
        <end position="383"/>
    </location>
</feature>
<proteinExistence type="inferred from homology"/>
<keyword evidence="4 11" id="KW-1133">Transmembrane helix</keyword>
<keyword evidence="9" id="KW-0050">Antiport</keyword>
<comment type="similarity">
    <text evidence="9">Belongs to the monovalent cation:proton antiporter 1 (CPA1) transporter (TC 2.A.36) family.</text>
</comment>
<organism evidence="13 14">
    <name type="scientific">Trichomonascus ciferrii</name>
    <dbReference type="NCBI Taxonomy" id="44093"/>
    <lineage>
        <taxon>Eukaryota</taxon>
        <taxon>Fungi</taxon>
        <taxon>Dikarya</taxon>
        <taxon>Ascomycota</taxon>
        <taxon>Saccharomycotina</taxon>
        <taxon>Dipodascomycetes</taxon>
        <taxon>Dipodascales</taxon>
        <taxon>Trichomonascaceae</taxon>
        <taxon>Trichomonascus</taxon>
        <taxon>Trichomonascus ciferrii complex</taxon>
    </lineage>
</organism>
<keyword evidence="7 11" id="KW-0472">Membrane</keyword>
<evidence type="ECO:0000256" key="7">
    <source>
        <dbReference type="ARBA" id="ARBA00023136"/>
    </source>
</evidence>
<dbReference type="GO" id="GO:0015386">
    <property type="term" value="F:potassium:proton antiporter activity"/>
    <property type="evidence" value="ECO:0007669"/>
    <property type="project" value="TreeGrafter"/>
</dbReference>
<evidence type="ECO:0000256" key="6">
    <source>
        <dbReference type="ARBA" id="ARBA00023065"/>
    </source>
</evidence>
<dbReference type="OrthoDB" id="196264at2759"/>
<dbReference type="PANTHER" id="PTHR10110">
    <property type="entry name" value="SODIUM/HYDROGEN EXCHANGER"/>
    <property type="match status" value="1"/>
</dbReference>
<feature type="transmembrane region" description="Helical" evidence="11">
    <location>
        <begin position="168"/>
        <end position="189"/>
    </location>
</feature>
<dbReference type="NCBIfam" id="TIGR00840">
    <property type="entry name" value="b_cpa1"/>
    <property type="match status" value="1"/>
</dbReference>
<evidence type="ECO:0000259" key="12">
    <source>
        <dbReference type="Pfam" id="PF00999"/>
    </source>
</evidence>
<evidence type="ECO:0000256" key="2">
    <source>
        <dbReference type="ARBA" id="ARBA00022448"/>
    </source>
</evidence>
<evidence type="ECO:0000256" key="10">
    <source>
        <dbReference type="SAM" id="MobiDB-lite"/>
    </source>
</evidence>
<feature type="transmembrane region" description="Helical" evidence="11">
    <location>
        <begin position="196"/>
        <end position="215"/>
    </location>
</feature>
<feature type="region of interest" description="Disordered" evidence="10">
    <location>
        <begin position="477"/>
        <end position="539"/>
    </location>
</feature>
<feature type="transmembrane region" description="Helical" evidence="11">
    <location>
        <begin position="131"/>
        <end position="156"/>
    </location>
</feature>
<evidence type="ECO:0000256" key="3">
    <source>
        <dbReference type="ARBA" id="ARBA00022692"/>
    </source>
</evidence>
<dbReference type="InterPro" id="IPR004709">
    <property type="entry name" value="NaH_exchanger"/>
</dbReference>
<keyword evidence="6 9" id="KW-0406">Ion transport</keyword>
<keyword evidence="2 9" id="KW-0813">Transport</keyword>
<evidence type="ECO:0000313" key="13">
    <source>
        <dbReference type="EMBL" id="KAA8913807.1"/>
    </source>
</evidence>
<comment type="caution">
    <text evidence="13">The sequence shown here is derived from an EMBL/GenBank/DDBJ whole genome shotgun (WGS) entry which is preliminary data.</text>
</comment>
<dbReference type="GO" id="GO:0005769">
    <property type="term" value="C:early endosome"/>
    <property type="evidence" value="ECO:0007669"/>
    <property type="project" value="TreeGrafter"/>
</dbReference>
<feature type="compositionally biased region" description="Low complexity" evidence="10">
    <location>
        <begin position="570"/>
        <end position="595"/>
    </location>
</feature>
<feature type="transmembrane region" description="Helical" evidence="11">
    <location>
        <begin position="71"/>
        <end position="88"/>
    </location>
</feature>
<dbReference type="AlphaFoldDB" id="A0A642V4T8"/>
<feature type="compositionally biased region" description="Polar residues" evidence="10">
    <location>
        <begin position="491"/>
        <end position="500"/>
    </location>
</feature>
<feature type="transmembrane region" description="Helical" evidence="11">
    <location>
        <begin position="404"/>
        <end position="422"/>
    </location>
</feature>
<accession>A0A642V4T8</accession>
<dbReference type="Gene3D" id="6.10.140.1330">
    <property type="match status" value="1"/>
</dbReference>
<dbReference type="EMBL" id="SWFS01000220">
    <property type="protein sequence ID" value="KAA8913807.1"/>
    <property type="molecule type" value="Genomic_DNA"/>
</dbReference>
<dbReference type="Proteomes" id="UP000761534">
    <property type="component" value="Unassembled WGS sequence"/>
</dbReference>
<name>A0A642V4T8_9ASCO</name>
<feature type="transmembrane region" description="Helical" evidence="11">
    <location>
        <begin position="323"/>
        <end position="345"/>
    </location>
</feature>
<dbReference type="Pfam" id="PF00999">
    <property type="entry name" value="Na_H_Exchanger"/>
    <property type="match status" value="1"/>
</dbReference>
<protein>
    <recommendedName>
        <fullName evidence="9">Sodium/hydrogen exchanger</fullName>
    </recommendedName>
</protein>
<dbReference type="GO" id="GO:0005770">
    <property type="term" value="C:late endosome"/>
    <property type="evidence" value="ECO:0007669"/>
    <property type="project" value="TreeGrafter"/>
</dbReference>
<feature type="transmembrane region" description="Helical" evidence="11">
    <location>
        <begin position="100"/>
        <end position="119"/>
    </location>
</feature>
<feature type="transmembrane region" description="Helical" evidence="11">
    <location>
        <begin position="37"/>
        <end position="59"/>
    </location>
</feature>
<dbReference type="GO" id="GO:0000329">
    <property type="term" value="C:fungal-type vacuole membrane"/>
    <property type="evidence" value="ECO:0007669"/>
    <property type="project" value="TreeGrafter"/>
</dbReference>
<feature type="region of interest" description="Disordered" evidence="10">
    <location>
        <begin position="566"/>
        <end position="595"/>
    </location>
</feature>
<dbReference type="GO" id="GO:0015385">
    <property type="term" value="F:sodium:proton antiporter activity"/>
    <property type="evidence" value="ECO:0007669"/>
    <property type="project" value="InterPro"/>
</dbReference>
<gene>
    <name evidence="13" type="ORF">TRICI_003115</name>
</gene>
<sequence>MVSGLQLAYDVLIKRESTDADPDIDDGVTDPATEEIFASWAILIVISLLICSLWTSYYLQQKKIQAIHETVLSIFSGMFVGLIIRVSPGRFIQQHVSFSYSYFFNLLLPPIILNSGYELHQANFFRNIGSILTFAFAGTFFAAIVLGVLLYIWTAIGLEGIDISFVDAISVGATLSATDPVTILSIFNAYKVDPKLYTIIFGESLLNDAVCIVMFETAQKFSGEAVHIGSLFKGIGIFLMTFTISLLIGSIMGILTALVLKHSYVRRFPQIESCLVLLFAYASYFFSNGCHMSGIVSLLFCGITLKHYAYYNMSRRTQIAIKYIFQLLAQLSENFIFVYLGLSLFTKEELIFKPMLIIVTALGICVSRWAAVFPLSKLINFVCRTRSRGNGSMSDEIPQQYQMMLFWAGLRGAVGVALAAGLEGEHANSLRATVLVVVVLTVIVFGGTTARMLEILGIRTGVVEDVESDDEFDIEAISGGLPTSNHHRNRSSLANDSTTPYVDGESDAESDVSDLPPMAGSRCGTQLDDLSKNNRSKSSISGLFTRSAEDHARWFQEFDDQVLKPVLLDSSPSANTPNNNPNNSSGGSNNQNSSR</sequence>
<evidence type="ECO:0000256" key="4">
    <source>
        <dbReference type="ARBA" id="ARBA00022989"/>
    </source>
</evidence>
<evidence type="ECO:0000256" key="9">
    <source>
        <dbReference type="RuleBase" id="RU003722"/>
    </source>
</evidence>
<feature type="transmembrane region" description="Helical" evidence="11">
    <location>
        <begin position="292"/>
        <end position="311"/>
    </location>
</feature>
<evidence type="ECO:0000256" key="1">
    <source>
        <dbReference type="ARBA" id="ARBA00004141"/>
    </source>
</evidence>
<dbReference type="GO" id="GO:0007035">
    <property type="term" value="P:vacuolar acidification"/>
    <property type="evidence" value="ECO:0007669"/>
    <property type="project" value="TreeGrafter"/>
</dbReference>
<dbReference type="PANTHER" id="PTHR10110:SF187">
    <property type="entry name" value="SODIUM_HYDROGEN EXCHANGER"/>
    <property type="match status" value="1"/>
</dbReference>
<evidence type="ECO:0000313" key="14">
    <source>
        <dbReference type="Proteomes" id="UP000761534"/>
    </source>
</evidence>
<keyword evidence="5" id="KW-0915">Sodium</keyword>
<reference evidence="13" key="1">
    <citation type="journal article" date="2019" name="G3 (Bethesda)">
        <title>Genome Assemblies of Two Rare Opportunistic Yeast Pathogens: Diutina rugosa (syn. Candida rugosa) and Trichomonascus ciferrii (syn. Candida ciferrii).</title>
        <authorList>
            <person name="Mixao V."/>
            <person name="Saus E."/>
            <person name="Hansen A.P."/>
            <person name="Lass-Florl C."/>
            <person name="Gabaldon T."/>
        </authorList>
    </citation>
    <scope>NUCLEOTIDE SEQUENCE</scope>
    <source>
        <strain evidence="13">CBS 4856</strain>
    </source>
</reference>
<dbReference type="VEuPathDB" id="FungiDB:TRICI_003115"/>
<dbReference type="PRINTS" id="PR01084">
    <property type="entry name" value="NAHEXCHNGR"/>
</dbReference>
<feature type="domain" description="Cation/H+ exchanger transmembrane" evidence="12">
    <location>
        <begin position="57"/>
        <end position="454"/>
    </location>
</feature>
<evidence type="ECO:0000256" key="5">
    <source>
        <dbReference type="ARBA" id="ARBA00023053"/>
    </source>
</evidence>
<comment type="subcellular location">
    <subcellularLocation>
        <location evidence="1">Membrane</location>
        <topology evidence="1">Multi-pass membrane protein</topology>
    </subcellularLocation>
</comment>
<keyword evidence="8 9" id="KW-0739">Sodium transport</keyword>
<dbReference type="InterPro" id="IPR018422">
    <property type="entry name" value="Cation/H_exchanger_CPA1"/>
</dbReference>
<dbReference type="InterPro" id="IPR006153">
    <property type="entry name" value="Cation/H_exchanger_TM"/>
</dbReference>
<feature type="transmembrane region" description="Helical" evidence="11">
    <location>
        <begin position="434"/>
        <end position="453"/>
    </location>
</feature>
<evidence type="ECO:0000256" key="8">
    <source>
        <dbReference type="ARBA" id="ARBA00023201"/>
    </source>
</evidence>